<evidence type="ECO:0008006" key="3">
    <source>
        <dbReference type="Google" id="ProtNLM"/>
    </source>
</evidence>
<reference evidence="1" key="1">
    <citation type="submission" date="2019-11" db="EMBL/GenBank/DDBJ databases">
        <title>Characterization of Clostridium perfringens isolates from swine manure treated agricultural soils.</title>
        <authorList>
            <person name="Wushke S.T."/>
        </authorList>
    </citation>
    <scope>NUCLEOTIDE SEQUENCE</scope>
    <source>
        <strain evidence="1">X26</strain>
    </source>
</reference>
<dbReference type="Proteomes" id="UP001291306">
    <property type="component" value="Unassembled WGS sequence"/>
</dbReference>
<gene>
    <name evidence="1" type="ORF">GNF79_13675</name>
</gene>
<organism evidence="1 2">
    <name type="scientific">Clostridium perfringens</name>
    <dbReference type="NCBI Taxonomy" id="1502"/>
    <lineage>
        <taxon>Bacteria</taxon>
        <taxon>Bacillati</taxon>
        <taxon>Bacillota</taxon>
        <taxon>Clostridia</taxon>
        <taxon>Eubacteriales</taxon>
        <taxon>Clostridiaceae</taxon>
        <taxon>Clostridium</taxon>
    </lineage>
</organism>
<evidence type="ECO:0000313" key="1">
    <source>
        <dbReference type="EMBL" id="MDZ5000123.1"/>
    </source>
</evidence>
<proteinExistence type="predicted"/>
<dbReference type="AlphaFoldDB" id="A0AAW9I6Z7"/>
<dbReference type="EMBL" id="WNVC01000072">
    <property type="protein sequence ID" value="MDZ5000123.1"/>
    <property type="molecule type" value="Genomic_DNA"/>
</dbReference>
<sequence>MIRINLDNKKEKIEEIFWKWFKKCCLDEFCSILENDIELQKIIFKTSSKYYSWKEKNTQNFEKDYSILRRFFLSTPKEHIELSQKIFNIKKNTKNFFLRKYDSFRRMKASEIVEALGIKTCPYCNKNFIDIYINKSGQKKLNGDMDHYLPKSKYPYLSICLYNLIPVCKSCNQEKGKNSSEKLHFHPYGDSGEFGYSFKTIFDEENIDLNYIYGLSNNFKIELDCTGNEYMENSKEIFHLEDKYKNSKEQAKSIIRSAYIYNSRYIRDMLKDYFINSNDESCVKLGCEEEIAKLIFDYEEEESINRPLGKLKYDLLKEFGVIK</sequence>
<dbReference type="RefSeq" id="WP_003454084.1">
    <property type="nucleotide sequence ID" value="NZ_CATNZX010000003.1"/>
</dbReference>
<dbReference type="Gene3D" id="1.10.30.50">
    <property type="match status" value="1"/>
</dbReference>
<accession>A0AAW9I6Z7</accession>
<comment type="caution">
    <text evidence="1">The sequence shown here is derived from an EMBL/GenBank/DDBJ whole genome shotgun (WGS) entry which is preliminary data.</text>
</comment>
<protein>
    <recommendedName>
        <fullName evidence="3">HNH nuclease domain-containing protein</fullName>
    </recommendedName>
</protein>
<name>A0AAW9I6Z7_CLOPF</name>
<evidence type="ECO:0000313" key="2">
    <source>
        <dbReference type="Proteomes" id="UP001291306"/>
    </source>
</evidence>